<dbReference type="PROSITE" id="PS50293">
    <property type="entry name" value="TPR_REGION"/>
    <property type="match status" value="1"/>
</dbReference>
<organism evidence="2 3">
    <name type="scientific">Aequorivita antarctica</name>
    <dbReference type="NCBI Taxonomy" id="153266"/>
    <lineage>
        <taxon>Bacteria</taxon>
        <taxon>Pseudomonadati</taxon>
        <taxon>Bacteroidota</taxon>
        <taxon>Flavobacteriia</taxon>
        <taxon>Flavobacteriales</taxon>
        <taxon>Flavobacteriaceae</taxon>
        <taxon>Aequorivita</taxon>
    </lineage>
</organism>
<comment type="caution">
    <text evidence="2">The sequence shown here is derived from an EMBL/GenBank/DDBJ whole genome shotgun (WGS) entry which is preliminary data.</text>
</comment>
<dbReference type="PANTHER" id="PTHR12558:SF13">
    <property type="entry name" value="CELL DIVISION CYCLE PROTEIN 27 HOMOLOG"/>
    <property type="match status" value="1"/>
</dbReference>
<keyword evidence="3" id="KW-1185">Reference proteome</keyword>
<dbReference type="PROSITE" id="PS50005">
    <property type="entry name" value="TPR"/>
    <property type="match status" value="2"/>
</dbReference>
<dbReference type="EMBL" id="VORT01000002">
    <property type="protein sequence ID" value="TXD74367.1"/>
    <property type="molecule type" value="Genomic_DNA"/>
</dbReference>
<feature type="repeat" description="TPR" evidence="1">
    <location>
        <begin position="64"/>
        <end position="97"/>
    </location>
</feature>
<dbReference type="SMART" id="SM00028">
    <property type="entry name" value="TPR"/>
    <property type="match status" value="3"/>
</dbReference>
<evidence type="ECO:0000313" key="3">
    <source>
        <dbReference type="Proteomes" id="UP000321497"/>
    </source>
</evidence>
<dbReference type="PANTHER" id="PTHR12558">
    <property type="entry name" value="CELL DIVISION CYCLE 16,23,27"/>
    <property type="match status" value="1"/>
</dbReference>
<dbReference type="Gene3D" id="1.25.40.10">
    <property type="entry name" value="Tetratricopeptide repeat domain"/>
    <property type="match status" value="2"/>
</dbReference>
<dbReference type="InterPro" id="IPR019734">
    <property type="entry name" value="TPR_rpt"/>
</dbReference>
<evidence type="ECO:0000256" key="1">
    <source>
        <dbReference type="PROSITE-ProRule" id="PRU00339"/>
    </source>
</evidence>
<evidence type="ECO:0000313" key="2">
    <source>
        <dbReference type="EMBL" id="TXD74367.1"/>
    </source>
</evidence>
<feature type="repeat" description="TPR" evidence="1">
    <location>
        <begin position="289"/>
        <end position="322"/>
    </location>
</feature>
<dbReference type="AlphaFoldDB" id="A0A5C6Z2M0"/>
<protein>
    <submittedName>
        <fullName evidence="2">Tetratricopeptide repeat protein</fullName>
    </submittedName>
</protein>
<dbReference type="SUPFAM" id="SSF48452">
    <property type="entry name" value="TPR-like"/>
    <property type="match status" value="2"/>
</dbReference>
<gene>
    <name evidence="2" type="ORF">ESU54_03705</name>
</gene>
<dbReference type="InterPro" id="IPR011990">
    <property type="entry name" value="TPR-like_helical_dom_sf"/>
</dbReference>
<dbReference type="OrthoDB" id="1149028at2"/>
<dbReference type="Pfam" id="PF00515">
    <property type="entry name" value="TPR_1"/>
    <property type="match status" value="1"/>
</dbReference>
<accession>A0A5C6Z2M0</accession>
<dbReference type="RefSeq" id="WP_111843800.1">
    <property type="nucleotide sequence ID" value="NZ_UEGI01000003.1"/>
</dbReference>
<keyword evidence="1" id="KW-0802">TPR repeat</keyword>
<name>A0A5C6Z2M0_9FLAO</name>
<dbReference type="Proteomes" id="UP000321497">
    <property type="component" value="Unassembled WGS sequence"/>
</dbReference>
<reference evidence="2 3" key="1">
    <citation type="submission" date="2019-08" db="EMBL/GenBank/DDBJ databases">
        <title>Genome of Aequorivita antarctica SW49 (type strain).</title>
        <authorList>
            <person name="Bowman J.P."/>
        </authorList>
    </citation>
    <scope>NUCLEOTIDE SEQUENCE [LARGE SCALE GENOMIC DNA]</scope>
    <source>
        <strain evidence="2 3">SW49</strain>
    </source>
</reference>
<sequence length="419" mass="46545">MKTRILITGLAFVSAISFAQKKEIKKAEKAIQSNEYSEALSYLSEAEPLLGTVDNALKAQYYAAKGEALLGSGGSDYTKLKGAVEAFSKALEMDPKMEAQLAGPIQNLRAALINSAVKDQTAGQYQMATDKLYTSYKLTKDPSDLYYAASNAVNGKDYDSALKYYQMVLDSGFTGETEEFVATNKETGEVEAFENENVRNIAVKSGQFIKPEKRVTESKKGEILRNMTLIYIENGDNEKAMGLMKDARAESPNDVYLMRADADMSYKMGDIARYNELMGKIVASDPENPEIYFNLGVGSAEIGNNEKAIEYYEKALELNPDYEAALINIAVLKLSGEDALVEEMNSLGNSRADNQKYDQLKQQRNDVYSDALPYLEKAFKLKPDSQEVVRTLMNIYGQLADDVKYKEMKAKLEALEKQG</sequence>
<proteinExistence type="predicted"/>